<comment type="caution">
    <text evidence="1">The sequence shown here is derived from an EMBL/GenBank/DDBJ whole genome shotgun (WGS) entry which is preliminary data.</text>
</comment>
<name>A0ACA9PBE8_9GLOM</name>
<proteinExistence type="predicted"/>
<protein>
    <submittedName>
        <fullName evidence="1">24833_t:CDS:1</fullName>
    </submittedName>
</protein>
<reference evidence="1" key="1">
    <citation type="submission" date="2021-06" db="EMBL/GenBank/DDBJ databases">
        <authorList>
            <person name="Kallberg Y."/>
            <person name="Tangrot J."/>
            <person name="Rosling A."/>
        </authorList>
    </citation>
    <scope>NUCLEOTIDE SEQUENCE</scope>
    <source>
        <strain evidence="1">MA461A</strain>
    </source>
</reference>
<feature type="non-terminal residue" evidence="1">
    <location>
        <position position="1"/>
    </location>
</feature>
<evidence type="ECO:0000313" key="2">
    <source>
        <dbReference type="Proteomes" id="UP000789920"/>
    </source>
</evidence>
<organism evidence="1 2">
    <name type="scientific">Racocetra persica</name>
    <dbReference type="NCBI Taxonomy" id="160502"/>
    <lineage>
        <taxon>Eukaryota</taxon>
        <taxon>Fungi</taxon>
        <taxon>Fungi incertae sedis</taxon>
        <taxon>Mucoromycota</taxon>
        <taxon>Glomeromycotina</taxon>
        <taxon>Glomeromycetes</taxon>
        <taxon>Diversisporales</taxon>
        <taxon>Gigasporaceae</taxon>
        <taxon>Racocetra</taxon>
    </lineage>
</organism>
<sequence length="110" mass="12616">ELYDILDIASNYEQWSEIDYVAHDDIPYTSDNTADVYAFVKEHGRFLPTQRTDGISTSDHNLDKLKNDLAQPFAVWEYRSQEIVKGFAEKFGAESVVVYTMTGDEILETL</sequence>
<accession>A0ACA9PBE8</accession>
<dbReference type="EMBL" id="CAJVQC010019348">
    <property type="protein sequence ID" value="CAG8700600.1"/>
    <property type="molecule type" value="Genomic_DNA"/>
</dbReference>
<evidence type="ECO:0000313" key="1">
    <source>
        <dbReference type="EMBL" id="CAG8700600.1"/>
    </source>
</evidence>
<gene>
    <name evidence="1" type="ORF">RPERSI_LOCUS10008</name>
</gene>
<keyword evidence="2" id="KW-1185">Reference proteome</keyword>
<dbReference type="Proteomes" id="UP000789920">
    <property type="component" value="Unassembled WGS sequence"/>
</dbReference>